<organism evidence="1 2">
    <name type="scientific">Dryococelus australis</name>
    <dbReference type="NCBI Taxonomy" id="614101"/>
    <lineage>
        <taxon>Eukaryota</taxon>
        <taxon>Metazoa</taxon>
        <taxon>Ecdysozoa</taxon>
        <taxon>Arthropoda</taxon>
        <taxon>Hexapoda</taxon>
        <taxon>Insecta</taxon>
        <taxon>Pterygota</taxon>
        <taxon>Neoptera</taxon>
        <taxon>Polyneoptera</taxon>
        <taxon>Phasmatodea</taxon>
        <taxon>Verophasmatodea</taxon>
        <taxon>Anareolatae</taxon>
        <taxon>Phasmatidae</taxon>
        <taxon>Eurycanthinae</taxon>
        <taxon>Dryococelus</taxon>
    </lineage>
</organism>
<comment type="caution">
    <text evidence="1">The sequence shown here is derived from an EMBL/GenBank/DDBJ whole genome shotgun (WGS) entry which is preliminary data.</text>
</comment>
<dbReference type="Proteomes" id="UP001159363">
    <property type="component" value="Chromosome 1"/>
</dbReference>
<dbReference type="EMBL" id="JARBHB010000001">
    <property type="protein sequence ID" value="KAJ8897626.1"/>
    <property type="molecule type" value="Genomic_DNA"/>
</dbReference>
<protein>
    <submittedName>
        <fullName evidence="1">Uncharacterized protein</fullName>
    </submittedName>
</protein>
<evidence type="ECO:0000313" key="1">
    <source>
        <dbReference type="EMBL" id="KAJ8897626.1"/>
    </source>
</evidence>
<keyword evidence="2" id="KW-1185">Reference proteome</keyword>
<evidence type="ECO:0000313" key="2">
    <source>
        <dbReference type="Proteomes" id="UP001159363"/>
    </source>
</evidence>
<reference evidence="1 2" key="1">
    <citation type="submission" date="2023-02" db="EMBL/GenBank/DDBJ databases">
        <title>LHISI_Scaffold_Assembly.</title>
        <authorList>
            <person name="Stuart O.P."/>
            <person name="Cleave R."/>
            <person name="Magrath M.J.L."/>
            <person name="Mikheyev A.S."/>
        </authorList>
    </citation>
    <scope>NUCLEOTIDE SEQUENCE [LARGE SCALE GENOMIC DNA]</scope>
    <source>
        <strain evidence="1">Daus_M_001</strain>
        <tissue evidence="1">Leg muscle</tissue>
    </source>
</reference>
<accession>A0ABQ9ILT9</accession>
<sequence>MCVARTYVRQRSLFKNAASRGWDDNNGASARLLFRHLLLLLSAETSRPAEAPYLGSCPRYLHQGGRDVILPLPGLSARASLHPRMSTSIKGTRRIPFSDTWLVFDALVFEVLYAVHNKEGKEGSLHTKGSKAGGRRDVILILTQSRTLTALAVPSDGCWTRLKSCGYRHAAYQNLFAMFEQVFAIYASLHSIGRPLCTLTAVIDGSTALGVSSEVDGAVCVTPEEVDGMVSVMPKEVDGDAAITGVPSEEVDSVGPTSDKFDVHAWQEGIQDSLEAERPNTAKSLMFGAHSNLCTTYTNLHMPNEKNYFSRPSETDNELLGYPLSANNFSRVSSLCERDTLAKIATDVPDALSIHIRIHLAVCVYSQGSGLPLLDNAVEEYSPIADLHENKDRISCYFIKDETVYSLGRQTITYSYTALLYKGLRRIVCGFGLTAQTVKVARIISVNRNLQLKAICFPPTEQSPVCMYVIAAYACVVLRSFSVVLAGLSRTRQQNGATEQQNGGTPFANHRLATFSPQRSAHSEPFAACIKAVHDKVSTFEMNRRKKSLPLPAYILMGAPRGIHLVKLVTMGKYILIGVLHTQAIQVGSVRRRTLQHRELFRGNKHSRCLLNSAAFATLLMPGCNSIFPDPRLNDPNSEPGSTVRNELHLDFQSSFELEWCNSFLCRSWIKFRTTRVQPGIRQRSISLLASHQGDQGSIPGLVIPDFRMWESCRTMPLVGGFSRGSPVSPALLFQCCSIPQSPSAALKTSMLRAVQISSLTQTTIVLLHAGLLEASLTSLTRNSLSCERSSKLATVVAGSVVRRSNGGTHKCHVGEECLPAGLIWALADSKHFLLPILRTHTVISGGTSVYRNGVLRISSVKKISRIDLRTKSHYLVEAPEYLQFLPASEAAKCWSDKGDTDSCSQYVIAAKRKALNQRGVQCSRYTYGTVSGDLCNIEGTLDHKNQHSQCSSSPQCKKKMGAYTEYIFTEVNDHTYTALNTMLGLCYGTRYFRLARP</sequence>
<gene>
    <name evidence="1" type="ORF">PR048_002975</name>
</gene>
<name>A0ABQ9ILT9_9NEOP</name>
<proteinExistence type="predicted"/>